<feature type="compositionally biased region" description="Polar residues" evidence="1">
    <location>
        <begin position="72"/>
        <end position="85"/>
    </location>
</feature>
<comment type="caution">
    <text evidence="2">The sequence shown here is derived from an EMBL/GenBank/DDBJ whole genome shotgun (WGS) entry which is preliminary data.</text>
</comment>
<evidence type="ECO:0000313" key="2">
    <source>
        <dbReference type="EMBL" id="ROT65157.1"/>
    </source>
</evidence>
<evidence type="ECO:0000313" key="3">
    <source>
        <dbReference type="Proteomes" id="UP000283509"/>
    </source>
</evidence>
<protein>
    <submittedName>
        <fullName evidence="2">Uncharacterized protein</fullName>
    </submittedName>
</protein>
<feature type="region of interest" description="Disordered" evidence="1">
    <location>
        <begin position="460"/>
        <end position="568"/>
    </location>
</feature>
<feature type="region of interest" description="Disordered" evidence="1">
    <location>
        <begin position="65"/>
        <end position="109"/>
    </location>
</feature>
<feature type="region of interest" description="Disordered" evidence="1">
    <location>
        <begin position="404"/>
        <end position="428"/>
    </location>
</feature>
<feature type="compositionally biased region" description="Polar residues" evidence="1">
    <location>
        <begin position="553"/>
        <end position="568"/>
    </location>
</feature>
<feature type="compositionally biased region" description="Polar residues" evidence="1">
    <location>
        <begin position="290"/>
        <end position="303"/>
    </location>
</feature>
<feature type="compositionally biased region" description="Low complexity" evidence="1">
    <location>
        <begin position="411"/>
        <end position="428"/>
    </location>
</feature>
<feature type="region of interest" description="Disordered" evidence="1">
    <location>
        <begin position="341"/>
        <end position="386"/>
    </location>
</feature>
<accession>A0A3R7PAC8</accession>
<organism evidence="2 3">
    <name type="scientific">Penaeus vannamei</name>
    <name type="common">Whiteleg shrimp</name>
    <name type="synonym">Litopenaeus vannamei</name>
    <dbReference type="NCBI Taxonomy" id="6689"/>
    <lineage>
        <taxon>Eukaryota</taxon>
        <taxon>Metazoa</taxon>
        <taxon>Ecdysozoa</taxon>
        <taxon>Arthropoda</taxon>
        <taxon>Crustacea</taxon>
        <taxon>Multicrustacea</taxon>
        <taxon>Malacostraca</taxon>
        <taxon>Eumalacostraca</taxon>
        <taxon>Eucarida</taxon>
        <taxon>Decapoda</taxon>
        <taxon>Dendrobranchiata</taxon>
        <taxon>Penaeoidea</taxon>
        <taxon>Penaeidae</taxon>
        <taxon>Penaeus</taxon>
    </lineage>
</organism>
<evidence type="ECO:0000256" key="1">
    <source>
        <dbReference type="SAM" id="MobiDB-lite"/>
    </source>
</evidence>
<name>A0A3R7PAC8_PENVA</name>
<feature type="compositionally biased region" description="Low complexity" evidence="1">
    <location>
        <begin position="341"/>
        <end position="373"/>
    </location>
</feature>
<dbReference type="EMBL" id="QCYY01003131">
    <property type="protein sequence ID" value="ROT65157.1"/>
    <property type="molecule type" value="Genomic_DNA"/>
</dbReference>
<dbReference type="OrthoDB" id="10410208at2759"/>
<feature type="compositionally biased region" description="Low complexity" evidence="1">
    <location>
        <begin position="483"/>
        <end position="501"/>
    </location>
</feature>
<reference evidence="2 3" key="2">
    <citation type="submission" date="2019-01" db="EMBL/GenBank/DDBJ databases">
        <title>The decoding of complex shrimp genome reveals the adaptation for benthos swimmer, frequently molting mechanism and breeding impact on genome.</title>
        <authorList>
            <person name="Sun Y."/>
            <person name="Gao Y."/>
            <person name="Yu Y."/>
        </authorList>
    </citation>
    <scope>NUCLEOTIDE SEQUENCE [LARGE SCALE GENOMIC DNA]</scope>
    <source>
        <tissue evidence="2">Muscle</tissue>
    </source>
</reference>
<feature type="region of interest" description="Disordered" evidence="1">
    <location>
        <begin position="220"/>
        <end position="239"/>
    </location>
</feature>
<feature type="compositionally biased region" description="Basic and acidic residues" evidence="1">
    <location>
        <begin position="461"/>
        <end position="471"/>
    </location>
</feature>
<dbReference type="Proteomes" id="UP000283509">
    <property type="component" value="Unassembled WGS sequence"/>
</dbReference>
<feature type="region of interest" description="Disordered" evidence="1">
    <location>
        <begin position="253"/>
        <end position="303"/>
    </location>
</feature>
<reference evidence="2 3" key="1">
    <citation type="submission" date="2018-04" db="EMBL/GenBank/DDBJ databases">
        <authorList>
            <person name="Zhang X."/>
            <person name="Yuan J."/>
            <person name="Li F."/>
            <person name="Xiang J."/>
        </authorList>
    </citation>
    <scope>NUCLEOTIDE SEQUENCE [LARGE SCALE GENOMIC DNA]</scope>
    <source>
        <tissue evidence="2">Muscle</tissue>
    </source>
</reference>
<keyword evidence="3" id="KW-1185">Reference proteome</keyword>
<dbReference type="AlphaFoldDB" id="A0A3R7PAC8"/>
<proteinExistence type="predicted"/>
<sequence>MVTSPQGDNHLTTVSSAMPPELLSAMKKMLDPQYVKKLFDSIDDMGFEVSIDKLTATKPDWKEDEEAAFPQQVRNSDASVPGANNRSRDEEFSDGFSASKNSKKRALERTFSPQPKKFCSSEFFRGQEVLHSTNSIPEQNQSFCQSDFSHSRGHNSSLLASPPQNMACDMSPARAKQGPANTLRSYYDSVLPQPPRSSEGGGPARGLLHPELRKGFHHDHTAQNTSTNQGKECHGGGGVPSMCENPAADAVFSNQGFQNNPRRVETPCSYRQSEANSSPMYPSIAAQNHHFPQNSPSLLHSPQARTFPQGEQAVVPSFPHSNQTDQNFHFSSRMDVLISTQRQQQQYMQQSERQQLQMKQQSLKQQDAAQNNQDQHRQHSQQNQQTQQLNYQVHINCQQSLQNYQPSRSYQQARQQQEQQQKTGQHFQSGAIYQQSIQTKHSVQSQQSELHLKQLNLRQQSEMHHQQDMHHQHLRQHNQVELQHQQSRHQQSEQQYQQTRQHQPDTHHQQRRQHQHHLHQQQPGQNQCMSHQAHDRPHTQLNANVRGPPFPSGQIQQNPSLQHWQSSPPFCQNGNYGLYDPLSIASSSSMHLPGSTAIQTKSSGPQF</sequence>
<feature type="compositionally biased region" description="Basic residues" evidence="1">
    <location>
        <begin position="509"/>
        <end position="519"/>
    </location>
</feature>
<feature type="compositionally biased region" description="Polar residues" evidence="1">
    <location>
        <begin position="269"/>
        <end position="280"/>
    </location>
</feature>
<gene>
    <name evidence="2" type="ORF">C7M84_016878</name>
</gene>